<organism evidence="4 5">
    <name type="scientific">Streptodolium elevatio</name>
    <dbReference type="NCBI Taxonomy" id="3157996"/>
    <lineage>
        <taxon>Bacteria</taxon>
        <taxon>Bacillati</taxon>
        <taxon>Actinomycetota</taxon>
        <taxon>Actinomycetes</taxon>
        <taxon>Kitasatosporales</taxon>
        <taxon>Streptomycetaceae</taxon>
        <taxon>Streptodolium</taxon>
    </lineage>
</organism>
<dbReference type="InterPro" id="IPR028098">
    <property type="entry name" value="Glyco_trans_4-like_N"/>
</dbReference>
<feature type="domain" description="Glycosyltransferase subfamily 4-like N-terminal" evidence="3">
    <location>
        <begin position="18"/>
        <end position="170"/>
    </location>
</feature>
<dbReference type="Pfam" id="PF13439">
    <property type="entry name" value="Glyco_transf_4"/>
    <property type="match status" value="1"/>
</dbReference>
<reference evidence="4 5" key="1">
    <citation type="submission" date="2024-06" db="EMBL/GenBank/DDBJ databases">
        <title>The Natural Products Discovery Center: Release of the First 8490 Sequenced Strains for Exploring Actinobacteria Biosynthetic Diversity.</title>
        <authorList>
            <person name="Kalkreuter E."/>
            <person name="Kautsar S.A."/>
            <person name="Yang D."/>
            <person name="Bader C.D."/>
            <person name="Teijaro C.N."/>
            <person name="Fluegel L."/>
            <person name="Davis C.M."/>
            <person name="Simpson J.R."/>
            <person name="Lauterbach L."/>
            <person name="Steele A.D."/>
            <person name="Gui C."/>
            <person name="Meng S."/>
            <person name="Li G."/>
            <person name="Viehrig K."/>
            <person name="Ye F."/>
            <person name="Su P."/>
            <person name="Kiefer A.F."/>
            <person name="Nichols A."/>
            <person name="Cepeda A.J."/>
            <person name="Yan W."/>
            <person name="Fan B."/>
            <person name="Jiang Y."/>
            <person name="Adhikari A."/>
            <person name="Zheng C.-J."/>
            <person name="Schuster L."/>
            <person name="Cowan T.M."/>
            <person name="Smanski M.J."/>
            <person name="Chevrette M.G."/>
            <person name="De Carvalho L.P.S."/>
            <person name="Shen B."/>
        </authorList>
    </citation>
    <scope>NUCLEOTIDE SEQUENCE [LARGE SCALE GENOMIC DNA]</scope>
    <source>
        <strain evidence="4 5">NPDC048946</strain>
    </source>
</reference>
<comment type="caution">
    <text evidence="4">The sequence shown here is derived from an EMBL/GenBank/DDBJ whole genome shotgun (WGS) entry which is preliminary data.</text>
</comment>
<dbReference type="EC" id="2.4.-.-" evidence="4"/>
<sequence length="383" mass="39536">MHDRARLRVLLAVDDLRIGGAQDQVVGLAVALAERGHRVVLACTEGGGRSAERLARAGVPVVVLGRRHVAKRLSVSFAVRIARMARAGGFDVVHAHVHAASMAAALGGPLVGVPVVVTEHSMASWRGRIACAYSRLLYRRCALVLAVSPQIRNRLCTSDRVLRGRVRVVGTALFGSARAAAPGPERTPECTSGRPGGPVVGVVARLRPEKGVEFFVRAASLVADAHPDVTFSVVGDGDQRHRLEGLAAGLGLGGRMRFHGERADGARAVAAADVLCVPSLTEGAPLVVLEAMAAGVPVIASAVGAVPDQLDGGRAGILVPPGDVSALAEALDGLLADGCERARLGRSGHRRLRELGSADEVTREVEAAYRAVVGAAAGGSPGR</sequence>
<evidence type="ECO:0000259" key="3">
    <source>
        <dbReference type="Pfam" id="PF13439"/>
    </source>
</evidence>
<evidence type="ECO:0000313" key="5">
    <source>
        <dbReference type="Proteomes" id="UP001551482"/>
    </source>
</evidence>
<keyword evidence="1 4" id="KW-0328">Glycosyltransferase</keyword>
<evidence type="ECO:0000313" key="4">
    <source>
        <dbReference type="EMBL" id="MEU8135394.1"/>
    </source>
</evidence>
<dbReference type="PANTHER" id="PTHR45947">
    <property type="entry name" value="SULFOQUINOVOSYL TRANSFERASE SQD2"/>
    <property type="match status" value="1"/>
</dbReference>
<dbReference type="PANTHER" id="PTHR45947:SF3">
    <property type="entry name" value="SULFOQUINOVOSYL TRANSFERASE SQD2"/>
    <property type="match status" value="1"/>
</dbReference>
<dbReference type="RefSeq" id="WP_358355108.1">
    <property type="nucleotide sequence ID" value="NZ_JBEZFP010000042.1"/>
</dbReference>
<evidence type="ECO:0000256" key="2">
    <source>
        <dbReference type="ARBA" id="ARBA00022679"/>
    </source>
</evidence>
<dbReference type="Gene3D" id="3.40.50.2000">
    <property type="entry name" value="Glycogen Phosphorylase B"/>
    <property type="match status" value="2"/>
</dbReference>
<keyword evidence="5" id="KW-1185">Reference proteome</keyword>
<evidence type="ECO:0000256" key="1">
    <source>
        <dbReference type="ARBA" id="ARBA00022676"/>
    </source>
</evidence>
<accession>A0ABV3DKJ2</accession>
<dbReference type="EMBL" id="JBEZFP010000042">
    <property type="protein sequence ID" value="MEU8135394.1"/>
    <property type="molecule type" value="Genomic_DNA"/>
</dbReference>
<name>A0ABV3DKJ2_9ACTN</name>
<dbReference type="InterPro" id="IPR050194">
    <property type="entry name" value="Glycosyltransferase_grp1"/>
</dbReference>
<dbReference type="SUPFAM" id="SSF53756">
    <property type="entry name" value="UDP-Glycosyltransferase/glycogen phosphorylase"/>
    <property type="match status" value="1"/>
</dbReference>
<protein>
    <submittedName>
        <fullName evidence="4">Glycosyltransferase family 4 protein</fullName>
        <ecNumber evidence="4">2.4.-.-</ecNumber>
    </submittedName>
</protein>
<dbReference type="Pfam" id="PF13692">
    <property type="entry name" value="Glyco_trans_1_4"/>
    <property type="match status" value="1"/>
</dbReference>
<dbReference type="GO" id="GO:0016757">
    <property type="term" value="F:glycosyltransferase activity"/>
    <property type="evidence" value="ECO:0007669"/>
    <property type="project" value="UniProtKB-KW"/>
</dbReference>
<dbReference type="CDD" id="cd03801">
    <property type="entry name" value="GT4_PimA-like"/>
    <property type="match status" value="1"/>
</dbReference>
<proteinExistence type="predicted"/>
<dbReference type="Proteomes" id="UP001551482">
    <property type="component" value="Unassembled WGS sequence"/>
</dbReference>
<gene>
    <name evidence="4" type="ORF">AB0C36_17955</name>
</gene>
<keyword evidence="2 4" id="KW-0808">Transferase</keyword>